<proteinExistence type="predicted"/>
<dbReference type="STRING" id="431595.K3W779"/>
<reference evidence="2" key="3">
    <citation type="submission" date="2015-02" db="UniProtKB">
        <authorList>
            <consortium name="EnsemblProtists"/>
        </authorList>
    </citation>
    <scope>IDENTIFICATION</scope>
    <source>
        <strain evidence="2">DAOM BR144</strain>
    </source>
</reference>
<evidence type="ECO:0000313" key="3">
    <source>
        <dbReference type="Proteomes" id="UP000019132"/>
    </source>
</evidence>
<reference evidence="3" key="2">
    <citation type="submission" date="2010-04" db="EMBL/GenBank/DDBJ databases">
        <authorList>
            <person name="Buell R."/>
            <person name="Hamilton J."/>
            <person name="Hostetler J."/>
        </authorList>
    </citation>
    <scope>NUCLEOTIDE SEQUENCE [LARGE SCALE GENOMIC DNA]</scope>
    <source>
        <strain evidence="3">DAOM:BR144</strain>
    </source>
</reference>
<feature type="chain" id="PRO_5003870751" evidence="1">
    <location>
        <begin position="26"/>
        <end position="322"/>
    </location>
</feature>
<dbReference type="eggNOG" id="ENOG502RWIT">
    <property type="taxonomic scope" value="Eukaryota"/>
</dbReference>
<reference evidence="3" key="1">
    <citation type="journal article" date="2010" name="Genome Biol.">
        <title>Genome sequence of the necrotrophic plant pathogen Pythium ultimum reveals original pathogenicity mechanisms and effector repertoire.</title>
        <authorList>
            <person name="Levesque C.A."/>
            <person name="Brouwer H."/>
            <person name="Cano L."/>
            <person name="Hamilton J.P."/>
            <person name="Holt C."/>
            <person name="Huitema E."/>
            <person name="Raffaele S."/>
            <person name="Robideau G.P."/>
            <person name="Thines M."/>
            <person name="Win J."/>
            <person name="Zerillo M.M."/>
            <person name="Beakes G.W."/>
            <person name="Boore J.L."/>
            <person name="Busam D."/>
            <person name="Dumas B."/>
            <person name="Ferriera S."/>
            <person name="Fuerstenberg S.I."/>
            <person name="Gachon C.M."/>
            <person name="Gaulin E."/>
            <person name="Govers F."/>
            <person name="Grenville-Briggs L."/>
            <person name="Horner N."/>
            <person name="Hostetler J."/>
            <person name="Jiang R.H."/>
            <person name="Johnson J."/>
            <person name="Krajaejun T."/>
            <person name="Lin H."/>
            <person name="Meijer H.J."/>
            <person name="Moore B."/>
            <person name="Morris P."/>
            <person name="Phuntmart V."/>
            <person name="Puiu D."/>
            <person name="Shetty J."/>
            <person name="Stajich J.E."/>
            <person name="Tripathy S."/>
            <person name="Wawra S."/>
            <person name="van West P."/>
            <person name="Whitty B.R."/>
            <person name="Coutinho P.M."/>
            <person name="Henrissat B."/>
            <person name="Martin F."/>
            <person name="Thomas P.D."/>
            <person name="Tyler B.M."/>
            <person name="De Vries R.P."/>
            <person name="Kamoun S."/>
            <person name="Yandell M."/>
            <person name="Tisserat N."/>
            <person name="Buell C.R."/>
        </authorList>
    </citation>
    <scope>NUCLEOTIDE SEQUENCE</scope>
    <source>
        <strain evidence="3">DAOM:BR144</strain>
    </source>
</reference>
<keyword evidence="1" id="KW-0732">Signal</keyword>
<dbReference type="Proteomes" id="UP000019132">
    <property type="component" value="Unassembled WGS sequence"/>
</dbReference>
<keyword evidence="3" id="KW-1185">Reference proteome</keyword>
<dbReference type="VEuPathDB" id="FungiDB:PYU1_G000820"/>
<dbReference type="HOGENOM" id="CLU_864605_0_0_1"/>
<evidence type="ECO:0000256" key="1">
    <source>
        <dbReference type="SAM" id="SignalP"/>
    </source>
</evidence>
<protein>
    <submittedName>
        <fullName evidence="2">Uncharacterized protein</fullName>
    </submittedName>
</protein>
<dbReference type="EnsemblProtists" id="PYU1_T000820">
    <property type="protein sequence ID" value="PYU1_T000820"/>
    <property type="gene ID" value="PYU1_G000820"/>
</dbReference>
<accession>K3W779</accession>
<dbReference type="InParanoid" id="K3W779"/>
<evidence type="ECO:0000313" key="2">
    <source>
        <dbReference type="EnsemblProtists" id="PYU1_T000820"/>
    </source>
</evidence>
<sequence length="322" mass="32610">MPHGALSVTNSRACWLLLAAYVVAAIHPTVEAIALGQAQAVANGESASSNGACLVQVSSGDAAVGVNVITDWSCANGGGLGCFDTNCRYCKTTDTPQSKNWRSCDELLFQSRGSDVVASSSTPAPTAGASPAAVTATTSAAVDTCAYVVSPDDSAGGIAVVTDASCRNGGLGCLENVCRLCKTVSTGMSAHLLDCNRVFAVGSTNAPGTATAAAPVASTPTPSTSTPAAASLGLVLPLAPQADDMDNQELFETPPTNYCSAYLIGRDQAAAGVWAYVDGDGCAANPSRCVLSVCRLCKFAVSPSSTQYEICPSLSIFTARRD</sequence>
<dbReference type="EMBL" id="GL376620">
    <property type="status" value="NOT_ANNOTATED_CDS"/>
    <property type="molecule type" value="Genomic_DNA"/>
</dbReference>
<dbReference type="AlphaFoldDB" id="K3W779"/>
<organism evidence="2 3">
    <name type="scientific">Globisporangium ultimum (strain ATCC 200006 / CBS 805.95 / DAOM BR144)</name>
    <name type="common">Pythium ultimum</name>
    <dbReference type="NCBI Taxonomy" id="431595"/>
    <lineage>
        <taxon>Eukaryota</taxon>
        <taxon>Sar</taxon>
        <taxon>Stramenopiles</taxon>
        <taxon>Oomycota</taxon>
        <taxon>Peronosporomycetes</taxon>
        <taxon>Pythiales</taxon>
        <taxon>Pythiaceae</taxon>
        <taxon>Globisporangium</taxon>
    </lineage>
</organism>
<feature type="signal peptide" evidence="1">
    <location>
        <begin position="1"/>
        <end position="25"/>
    </location>
</feature>
<name>K3W779_GLOUD</name>